<keyword evidence="3" id="KW-1185">Reference proteome</keyword>
<gene>
    <name evidence="2" type="ORF">AYI69_g19</name>
</gene>
<dbReference type="EMBL" id="LSSM01000003">
    <property type="protein sequence ID" value="OMJ30433.1"/>
    <property type="molecule type" value="Genomic_DNA"/>
</dbReference>
<name>A0A1R1YU62_9FUNG</name>
<sequence>MEESYRSRMGTPGDQGRVPNILRCASSHDQAAKAVDERLIETSVKVKLPMNHKQSIIHLVIEIKIRQMSFSIPKKKLWDLTREASRLISGENLPSSSQTREKENFEAQECYPADHAGLEHASIFGPSSPRKPDLVERSPQEKKKSELSTRDLGSGSLHRYERLTFEDSHSPEPVLRNMSKAQLNLQINAKVLLVIYKAIKMAQIKGRSVAVYFD</sequence>
<organism evidence="2 3">
    <name type="scientific">Smittium culicis</name>
    <dbReference type="NCBI Taxonomy" id="133412"/>
    <lineage>
        <taxon>Eukaryota</taxon>
        <taxon>Fungi</taxon>
        <taxon>Fungi incertae sedis</taxon>
        <taxon>Zoopagomycota</taxon>
        <taxon>Kickxellomycotina</taxon>
        <taxon>Harpellomycetes</taxon>
        <taxon>Harpellales</taxon>
        <taxon>Legeriomycetaceae</taxon>
        <taxon>Smittium</taxon>
    </lineage>
</organism>
<comment type="caution">
    <text evidence="2">The sequence shown here is derived from an EMBL/GenBank/DDBJ whole genome shotgun (WGS) entry which is preliminary data.</text>
</comment>
<accession>A0A1R1YU62</accession>
<proteinExistence type="predicted"/>
<feature type="compositionally biased region" description="Basic and acidic residues" evidence="1">
    <location>
        <begin position="130"/>
        <end position="149"/>
    </location>
</feature>
<dbReference type="AlphaFoldDB" id="A0A1R1YU62"/>
<evidence type="ECO:0000313" key="2">
    <source>
        <dbReference type="EMBL" id="OMJ30433.1"/>
    </source>
</evidence>
<evidence type="ECO:0000256" key="1">
    <source>
        <dbReference type="SAM" id="MobiDB-lite"/>
    </source>
</evidence>
<evidence type="ECO:0000313" key="3">
    <source>
        <dbReference type="Proteomes" id="UP000187429"/>
    </source>
</evidence>
<feature type="region of interest" description="Disordered" evidence="1">
    <location>
        <begin position="121"/>
        <end position="153"/>
    </location>
</feature>
<dbReference type="Proteomes" id="UP000187429">
    <property type="component" value="Unassembled WGS sequence"/>
</dbReference>
<reference evidence="3" key="1">
    <citation type="submission" date="2017-01" db="EMBL/GenBank/DDBJ databases">
        <authorList>
            <person name="Wang Y."/>
            <person name="White M."/>
            <person name="Kvist S."/>
            <person name="Moncalvo J.-M."/>
        </authorList>
    </citation>
    <scope>NUCLEOTIDE SEQUENCE [LARGE SCALE GENOMIC DNA]</scope>
    <source>
        <strain evidence="3">ID-206-W2</strain>
    </source>
</reference>
<protein>
    <submittedName>
        <fullName evidence="2">Uncharacterized protein</fullName>
    </submittedName>
</protein>